<protein>
    <submittedName>
        <fullName evidence="1">Uncharacterized protein</fullName>
    </submittedName>
</protein>
<dbReference type="GeneID" id="20673680"/>
<dbReference type="KEGG" id="hir:HETIRDRAFT_420834"/>
<gene>
    <name evidence="1" type="ORF">HETIRDRAFT_420834</name>
</gene>
<organism evidence="1 2">
    <name type="scientific">Heterobasidion irregulare (strain TC 32-1)</name>
    <dbReference type="NCBI Taxonomy" id="747525"/>
    <lineage>
        <taxon>Eukaryota</taxon>
        <taxon>Fungi</taxon>
        <taxon>Dikarya</taxon>
        <taxon>Basidiomycota</taxon>
        <taxon>Agaricomycotina</taxon>
        <taxon>Agaricomycetes</taxon>
        <taxon>Russulales</taxon>
        <taxon>Bondarzewiaceae</taxon>
        <taxon>Heterobasidion</taxon>
        <taxon>Heterobasidion annosum species complex</taxon>
    </lineage>
</organism>
<dbReference type="Proteomes" id="UP000030671">
    <property type="component" value="Unassembled WGS sequence"/>
</dbReference>
<reference evidence="1 2" key="1">
    <citation type="journal article" date="2012" name="New Phytol.">
        <title>Insight into trade-off between wood decay and parasitism from the genome of a fungal forest pathogen.</title>
        <authorList>
            <person name="Olson A."/>
            <person name="Aerts A."/>
            <person name="Asiegbu F."/>
            <person name="Belbahri L."/>
            <person name="Bouzid O."/>
            <person name="Broberg A."/>
            <person name="Canback B."/>
            <person name="Coutinho P.M."/>
            <person name="Cullen D."/>
            <person name="Dalman K."/>
            <person name="Deflorio G."/>
            <person name="van Diepen L.T."/>
            <person name="Dunand C."/>
            <person name="Duplessis S."/>
            <person name="Durling M."/>
            <person name="Gonthier P."/>
            <person name="Grimwood J."/>
            <person name="Fossdal C.G."/>
            <person name="Hansson D."/>
            <person name="Henrissat B."/>
            <person name="Hietala A."/>
            <person name="Himmelstrand K."/>
            <person name="Hoffmeister D."/>
            <person name="Hogberg N."/>
            <person name="James T.Y."/>
            <person name="Karlsson M."/>
            <person name="Kohler A."/>
            <person name="Kues U."/>
            <person name="Lee Y.H."/>
            <person name="Lin Y.C."/>
            <person name="Lind M."/>
            <person name="Lindquist E."/>
            <person name="Lombard V."/>
            <person name="Lucas S."/>
            <person name="Lunden K."/>
            <person name="Morin E."/>
            <person name="Murat C."/>
            <person name="Park J."/>
            <person name="Raffaello T."/>
            <person name="Rouze P."/>
            <person name="Salamov A."/>
            <person name="Schmutz J."/>
            <person name="Solheim H."/>
            <person name="Stahlberg J."/>
            <person name="Velez H."/>
            <person name="de Vries R.P."/>
            <person name="Wiebenga A."/>
            <person name="Woodward S."/>
            <person name="Yakovlev I."/>
            <person name="Garbelotto M."/>
            <person name="Martin F."/>
            <person name="Grigoriev I.V."/>
            <person name="Stenlid J."/>
        </authorList>
    </citation>
    <scope>NUCLEOTIDE SEQUENCE [LARGE SCALE GENOMIC DNA]</scope>
    <source>
        <strain evidence="1 2">TC 32-1</strain>
    </source>
</reference>
<dbReference type="HOGENOM" id="CLU_2109360_0_0_1"/>
<sequence length="115" mass="12265">MCDEDSDNNTILTSAGSRCANANASNVMMQSPRTTQLFQRGQRGEVWKGWAGIEAEREGGGPRTLNLATVVVVVCTSHPTRPHRPPSCPTPQTPPLHAAKPIAIASSTLFACKPL</sequence>
<keyword evidence="2" id="KW-1185">Reference proteome</keyword>
<dbReference type="EMBL" id="KI925462">
    <property type="protein sequence ID" value="ETW78031.1"/>
    <property type="molecule type" value="Genomic_DNA"/>
</dbReference>
<proteinExistence type="predicted"/>
<dbReference type="AlphaFoldDB" id="W4JYT5"/>
<dbReference type="RefSeq" id="XP_009550035.1">
    <property type="nucleotide sequence ID" value="XM_009551740.1"/>
</dbReference>
<dbReference type="InParanoid" id="W4JYT5"/>
<name>W4JYT5_HETIT</name>
<accession>W4JYT5</accession>
<evidence type="ECO:0000313" key="1">
    <source>
        <dbReference type="EMBL" id="ETW78031.1"/>
    </source>
</evidence>
<evidence type="ECO:0000313" key="2">
    <source>
        <dbReference type="Proteomes" id="UP000030671"/>
    </source>
</evidence>